<dbReference type="InterPro" id="IPR011009">
    <property type="entry name" value="Kinase-like_dom_sf"/>
</dbReference>
<feature type="transmembrane region" description="Helical" evidence="14">
    <location>
        <begin position="76"/>
        <end position="97"/>
    </location>
</feature>
<reference evidence="16 17" key="1">
    <citation type="submission" date="2021-09" db="EMBL/GenBank/DDBJ databases">
        <title>Genomic insights and catalytic innovation underlie evolution of tropane alkaloids biosynthesis.</title>
        <authorList>
            <person name="Wang Y.-J."/>
            <person name="Tian T."/>
            <person name="Huang J.-P."/>
            <person name="Huang S.-X."/>
        </authorList>
    </citation>
    <scope>NUCLEOTIDE SEQUENCE [LARGE SCALE GENOMIC DNA]</scope>
    <source>
        <strain evidence="16">KIB-2018</strain>
        <tissue evidence="16">Leaf</tissue>
    </source>
</reference>
<accession>A0AAV8T3W5</accession>
<evidence type="ECO:0000256" key="4">
    <source>
        <dbReference type="ARBA" id="ARBA00022692"/>
    </source>
</evidence>
<comment type="caution">
    <text evidence="16">The sequence shown here is derived from an EMBL/GenBank/DDBJ whole genome shotgun (WGS) entry which is preliminary data.</text>
</comment>
<name>A0AAV8T3W5_9ROSI</name>
<dbReference type="SMART" id="SM00220">
    <property type="entry name" value="S_TKc"/>
    <property type="match status" value="1"/>
</dbReference>
<keyword evidence="8 12" id="KW-0067">ATP-binding</keyword>
<keyword evidence="7" id="KW-0418">Kinase</keyword>
<dbReference type="EMBL" id="JAIWQS010000006">
    <property type="protein sequence ID" value="KAJ8761248.1"/>
    <property type="molecule type" value="Genomic_DNA"/>
</dbReference>
<evidence type="ECO:0000256" key="2">
    <source>
        <dbReference type="ARBA" id="ARBA00022527"/>
    </source>
</evidence>
<feature type="binding site" evidence="12">
    <location>
        <position position="174"/>
    </location>
    <ligand>
        <name>ATP</name>
        <dbReference type="ChEBI" id="CHEBI:30616"/>
    </ligand>
</feature>
<evidence type="ECO:0000256" key="8">
    <source>
        <dbReference type="ARBA" id="ARBA00022840"/>
    </source>
</evidence>
<evidence type="ECO:0000256" key="13">
    <source>
        <dbReference type="RuleBase" id="RU000304"/>
    </source>
</evidence>
<feature type="transmembrane region" description="Helical" evidence="14">
    <location>
        <begin position="37"/>
        <end position="56"/>
    </location>
</feature>
<dbReference type="PROSITE" id="PS00108">
    <property type="entry name" value="PROTEIN_KINASE_ST"/>
    <property type="match status" value="1"/>
</dbReference>
<keyword evidence="11" id="KW-0325">Glycoprotein</keyword>
<dbReference type="PROSITE" id="PS00107">
    <property type="entry name" value="PROTEIN_KINASE_ATP"/>
    <property type="match status" value="1"/>
</dbReference>
<evidence type="ECO:0000256" key="10">
    <source>
        <dbReference type="ARBA" id="ARBA00023136"/>
    </source>
</evidence>
<proteinExistence type="inferred from homology"/>
<protein>
    <recommendedName>
        <fullName evidence="15">Protein kinase domain-containing protein</fullName>
    </recommendedName>
</protein>
<comment type="subcellular location">
    <subcellularLocation>
        <location evidence="1">Membrane</location>
        <topology evidence="1">Single-pass type I membrane protein</topology>
    </subcellularLocation>
</comment>
<dbReference type="FunFam" id="3.30.200.20:FF:000178">
    <property type="entry name" value="serine/threonine-protein kinase PBS1-like"/>
    <property type="match status" value="1"/>
</dbReference>
<evidence type="ECO:0000256" key="1">
    <source>
        <dbReference type="ARBA" id="ARBA00004479"/>
    </source>
</evidence>
<keyword evidence="9 14" id="KW-1133">Transmembrane helix</keyword>
<dbReference type="InterPro" id="IPR008271">
    <property type="entry name" value="Ser/Thr_kinase_AS"/>
</dbReference>
<evidence type="ECO:0000313" key="17">
    <source>
        <dbReference type="Proteomes" id="UP001159364"/>
    </source>
</evidence>
<dbReference type="GO" id="GO:0004674">
    <property type="term" value="F:protein serine/threonine kinase activity"/>
    <property type="evidence" value="ECO:0007669"/>
    <property type="project" value="UniProtKB-KW"/>
</dbReference>
<dbReference type="PANTHER" id="PTHR27009">
    <property type="entry name" value="RUST RESISTANCE KINASE LR10-RELATED"/>
    <property type="match status" value="1"/>
</dbReference>
<dbReference type="Proteomes" id="UP001159364">
    <property type="component" value="Linkage Group LG06"/>
</dbReference>
<evidence type="ECO:0000256" key="3">
    <source>
        <dbReference type="ARBA" id="ARBA00022679"/>
    </source>
</evidence>
<keyword evidence="3" id="KW-0808">Transferase</keyword>
<dbReference type="InterPro" id="IPR000719">
    <property type="entry name" value="Prot_kinase_dom"/>
</dbReference>
<dbReference type="Gene3D" id="1.10.510.10">
    <property type="entry name" value="Transferase(Phosphotransferase) domain 1"/>
    <property type="match status" value="1"/>
</dbReference>
<feature type="transmembrane region" description="Helical" evidence="14">
    <location>
        <begin position="6"/>
        <end position="25"/>
    </location>
</feature>
<dbReference type="InterPro" id="IPR045874">
    <property type="entry name" value="LRK10/LRL21-25-like"/>
</dbReference>
<evidence type="ECO:0000256" key="7">
    <source>
        <dbReference type="ARBA" id="ARBA00022777"/>
    </source>
</evidence>
<dbReference type="Gene3D" id="3.30.200.20">
    <property type="entry name" value="Phosphorylase Kinase, domain 1"/>
    <property type="match status" value="1"/>
</dbReference>
<keyword evidence="17" id="KW-1185">Reference proteome</keyword>
<evidence type="ECO:0000256" key="5">
    <source>
        <dbReference type="ARBA" id="ARBA00022729"/>
    </source>
</evidence>
<dbReference type="GO" id="GO:0016020">
    <property type="term" value="C:membrane"/>
    <property type="evidence" value="ECO:0007669"/>
    <property type="project" value="UniProtKB-SubCell"/>
</dbReference>
<keyword evidence="10 14" id="KW-0472">Membrane</keyword>
<dbReference type="SUPFAM" id="SSF56112">
    <property type="entry name" value="Protein kinase-like (PK-like)"/>
    <property type="match status" value="1"/>
</dbReference>
<dbReference type="PROSITE" id="PS50011">
    <property type="entry name" value="PROTEIN_KINASE_DOM"/>
    <property type="match status" value="1"/>
</dbReference>
<keyword evidence="6 12" id="KW-0547">Nucleotide-binding</keyword>
<evidence type="ECO:0000256" key="14">
    <source>
        <dbReference type="SAM" id="Phobius"/>
    </source>
</evidence>
<sequence>MTYFHSYYIVGTISSFTLFSVLFTEIKHIFVLETKQFFLFCSPQLNTSLSLIFVLFPSKLSKGYSHKLHRPLSRPLWKVMIGIGGFFSILAILMCYFGRRIILNQIVGFSKSKEKENYQKFEAFLRNYGSLAPKRYTYSEVKKITNCFKDKLGQGGYGSVYKGKLDDGHLVAVKILSEIKDNGEDFINEVASISRTSHVNIVTLMGFCFEKNKRALVYEFVSNGSLDKHIYHNGQEVNLSLGWKNFERITIGVARGLDYLHQGCNTRILHFDIKPQNILLDDDFCPKISDFGLSKLCQRKVSHISMLGTRGTAGYIAPEVFSRNFGPVSYKSDVYSFGMMVLDMVGGRQHLKNGISSHSDEMFFPDWIYKLIEPGHGSRIFGGMTTEEEETVRKMILVSLWCIQTKPSDRPSMNKVLEMFEASVYSLQIPPRPILSTPEAYENQINTSIMSSEISSHEP</sequence>
<keyword evidence="5" id="KW-0732">Signal</keyword>
<dbReference type="GO" id="GO:0005524">
    <property type="term" value="F:ATP binding"/>
    <property type="evidence" value="ECO:0007669"/>
    <property type="project" value="UniProtKB-UniRule"/>
</dbReference>
<evidence type="ECO:0000256" key="11">
    <source>
        <dbReference type="ARBA" id="ARBA00023180"/>
    </source>
</evidence>
<dbReference type="FunFam" id="1.10.510.10:FF:000590">
    <property type="entry name" value="PR5-like receptor kinase"/>
    <property type="match status" value="1"/>
</dbReference>
<feature type="domain" description="Protein kinase" evidence="15">
    <location>
        <begin position="146"/>
        <end position="424"/>
    </location>
</feature>
<gene>
    <name evidence="16" type="ORF">K2173_001304</name>
</gene>
<organism evidence="16 17">
    <name type="scientific">Erythroxylum novogranatense</name>
    <dbReference type="NCBI Taxonomy" id="1862640"/>
    <lineage>
        <taxon>Eukaryota</taxon>
        <taxon>Viridiplantae</taxon>
        <taxon>Streptophyta</taxon>
        <taxon>Embryophyta</taxon>
        <taxon>Tracheophyta</taxon>
        <taxon>Spermatophyta</taxon>
        <taxon>Magnoliopsida</taxon>
        <taxon>eudicotyledons</taxon>
        <taxon>Gunneridae</taxon>
        <taxon>Pentapetalae</taxon>
        <taxon>rosids</taxon>
        <taxon>fabids</taxon>
        <taxon>Malpighiales</taxon>
        <taxon>Erythroxylaceae</taxon>
        <taxon>Erythroxylum</taxon>
    </lineage>
</organism>
<evidence type="ECO:0000256" key="6">
    <source>
        <dbReference type="ARBA" id="ARBA00022741"/>
    </source>
</evidence>
<keyword evidence="4 14" id="KW-0812">Transmembrane</keyword>
<dbReference type="InterPro" id="IPR017441">
    <property type="entry name" value="Protein_kinase_ATP_BS"/>
</dbReference>
<dbReference type="AlphaFoldDB" id="A0AAV8T3W5"/>
<keyword evidence="2 13" id="KW-0723">Serine/threonine-protein kinase</keyword>
<evidence type="ECO:0000256" key="12">
    <source>
        <dbReference type="PROSITE-ProRule" id="PRU10141"/>
    </source>
</evidence>
<evidence type="ECO:0000256" key="9">
    <source>
        <dbReference type="ARBA" id="ARBA00022989"/>
    </source>
</evidence>
<dbReference type="Pfam" id="PF00069">
    <property type="entry name" value="Pkinase"/>
    <property type="match status" value="1"/>
</dbReference>
<evidence type="ECO:0000259" key="15">
    <source>
        <dbReference type="PROSITE" id="PS50011"/>
    </source>
</evidence>
<comment type="similarity">
    <text evidence="13">Belongs to the protein kinase superfamily.</text>
</comment>
<evidence type="ECO:0000313" key="16">
    <source>
        <dbReference type="EMBL" id="KAJ8761248.1"/>
    </source>
</evidence>